<gene>
    <name evidence="5" type="ORF">EH198_20805</name>
</gene>
<reference evidence="5 6" key="1">
    <citation type="submission" date="2018-11" db="EMBL/GenBank/DDBJ databases">
        <title>Genome sequence of strain 7197.</title>
        <authorList>
            <person name="Gao J."/>
            <person name="Sun J."/>
        </authorList>
    </citation>
    <scope>NUCLEOTIDE SEQUENCE [LARGE SCALE GENOMIC DNA]</scope>
    <source>
        <strain evidence="5 6">7197</strain>
    </source>
</reference>
<evidence type="ECO:0000256" key="3">
    <source>
        <dbReference type="ARBA" id="ARBA00022833"/>
    </source>
</evidence>
<keyword evidence="1" id="KW-0479">Metal-binding</keyword>
<proteinExistence type="predicted"/>
<feature type="domain" description="RanBP2-type" evidence="4">
    <location>
        <begin position="527"/>
        <end position="556"/>
    </location>
</feature>
<dbReference type="RefSeq" id="WP_124697440.1">
    <property type="nucleotide sequence ID" value="NZ_JBHUFE010000025.1"/>
</dbReference>
<evidence type="ECO:0000313" key="6">
    <source>
        <dbReference type="Proteomes" id="UP000282529"/>
    </source>
</evidence>
<dbReference type="PROSITE" id="PS01358">
    <property type="entry name" value="ZF_RANBP2_1"/>
    <property type="match status" value="1"/>
</dbReference>
<evidence type="ECO:0000256" key="2">
    <source>
        <dbReference type="ARBA" id="ARBA00022771"/>
    </source>
</evidence>
<organism evidence="5 6">
    <name type="scientific">Paenibacillus rhizophilus</name>
    <dbReference type="NCBI Taxonomy" id="1850366"/>
    <lineage>
        <taxon>Bacteria</taxon>
        <taxon>Bacillati</taxon>
        <taxon>Bacillota</taxon>
        <taxon>Bacilli</taxon>
        <taxon>Bacillales</taxon>
        <taxon>Paenibacillaceae</taxon>
        <taxon>Paenibacillus</taxon>
    </lineage>
</organism>
<keyword evidence="3" id="KW-0862">Zinc</keyword>
<dbReference type="Proteomes" id="UP000282529">
    <property type="component" value="Unassembled WGS sequence"/>
</dbReference>
<sequence length="844" mass="96175">MTLNNNFFDFTPDPKVLIALTHTPMMPLDALCEIVDNAIDSFTAAKLMGIKIESPLISVELPKLSELNKDTGKIRVRDNGPGLSAEMAERAIKAGFSGNNPYDSLGLFGMGFNISTGKLGRSTRLLTARKDDSSAIDVVINLDHINLTKSYQLPFNRVDKPKELQSGTVIEIDQWWPEGNANSHFVKRLVQYGAATVRSELGRRYASILRKREIRLLINGEPCEPFEHCVWGPSRFVERRIHGRIPARFDFDQTIGTQRRCANCTALVSMENLECPSCGSSNIRSIEERIKGWVGIQRFDSNTEYGVDLIRNGRSIRIAEKSAFFEFTDEFKKTVKDYPIDGAGRIVGEIHLNHVPVDFLKQDFQRSSPEWQRAMSFLRGDSSLQPTKPNADKNDSFIYKLYQGYRRVRTPGRTDMYMGYFDKESNKPERLSRSDEQEFYDKFLQRLPGYYDDAEWWKKVEEADNPPLEELIECPGCSAQNPKDYDMCIVCGHVLIEKTCLNPDCRREIPKSAQSCPHCGISQSPKMEEPWTCQVCGGRNRANDLHCNSCGEVKGRENPVSLEYMLANSNKSDELSYPGCSIQLADGSYSSPINVDVYVTTHAIIPAGKKEGIPLIAFKDQEIIIFVDRMHKVFKSFRVRAEQLIAAEVALYIYDVNRRLSVKQYQGEHTLTNIEWKILNARWANKLEDNSDKIREEIISFFVLIKERLTILLEGISVDVYNELTEEQIKNLVNNMLNNGVDISLIGEMKNNGQFIIYLDESAITDIFKKYSEVFFDGGIWDVSYSRSAELSGDVLIQAQLRIRSLYMNCLNDITDFIRFRIPEPGIALKTRLSLEYLQQKVSK</sequence>
<evidence type="ECO:0000259" key="4">
    <source>
        <dbReference type="PROSITE" id="PS50199"/>
    </source>
</evidence>
<comment type="caution">
    <text evidence="5">The sequence shown here is derived from an EMBL/GenBank/DDBJ whole genome shotgun (WGS) entry which is preliminary data.</text>
</comment>
<keyword evidence="6" id="KW-1185">Reference proteome</keyword>
<dbReference type="GO" id="GO:0008270">
    <property type="term" value="F:zinc ion binding"/>
    <property type="evidence" value="ECO:0007669"/>
    <property type="project" value="UniProtKB-KW"/>
</dbReference>
<dbReference type="InterPro" id="IPR025874">
    <property type="entry name" value="DZR"/>
</dbReference>
<protein>
    <recommendedName>
        <fullName evidence="4">RanBP2-type domain-containing protein</fullName>
    </recommendedName>
</protein>
<dbReference type="Pfam" id="PF12773">
    <property type="entry name" value="DZR"/>
    <property type="match status" value="1"/>
</dbReference>
<keyword evidence="2" id="KW-0863">Zinc-finger</keyword>
<dbReference type="InterPro" id="IPR036890">
    <property type="entry name" value="HATPase_C_sf"/>
</dbReference>
<dbReference type="SUPFAM" id="SSF55874">
    <property type="entry name" value="ATPase domain of HSP90 chaperone/DNA topoisomerase II/histidine kinase"/>
    <property type="match status" value="1"/>
</dbReference>
<dbReference type="Gene3D" id="3.30.565.10">
    <property type="entry name" value="Histidine kinase-like ATPase, C-terminal domain"/>
    <property type="match status" value="1"/>
</dbReference>
<dbReference type="SMART" id="SM00547">
    <property type="entry name" value="ZnF_RBZ"/>
    <property type="match status" value="2"/>
</dbReference>
<dbReference type="PROSITE" id="PS50199">
    <property type="entry name" value="ZF_RANBP2_2"/>
    <property type="match status" value="1"/>
</dbReference>
<dbReference type="Pfam" id="PF13589">
    <property type="entry name" value="HATPase_c_3"/>
    <property type="match status" value="1"/>
</dbReference>
<name>A0A3N9NYW5_9BACL</name>
<evidence type="ECO:0000313" key="5">
    <source>
        <dbReference type="EMBL" id="RQW08835.1"/>
    </source>
</evidence>
<dbReference type="AlphaFoldDB" id="A0A3N9NYW5"/>
<dbReference type="EMBL" id="RQPI01000017">
    <property type="protein sequence ID" value="RQW08835.1"/>
    <property type="molecule type" value="Genomic_DNA"/>
</dbReference>
<accession>A0A3N9NYW5</accession>
<evidence type="ECO:0000256" key="1">
    <source>
        <dbReference type="ARBA" id="ARBA00022723"/>
    </source>
</evidence>
<dbReference type="OrthoDB" id="9788304at2"/>
<dbReference type="InterPro" id="IPR001876">
    <property type="entry name" value="Znf_RanBP2"/>
</dbReference>